<dbReference type="FunFam" id="3.30.60.270:FF:000005">
    <property type="entry name" value="Sortilin"/>
    <property type="match status" value="1"/>
</dbReference>
<keyword evidence="2 8" id="KW-0812">Transmembrane</keyword>
<dbReference type="Gene3D" id="2.120.10.10">
    <property type="match status" value="1"/>
</dbReference>
<feature type="transmembrane region" description="Helical" evidence="8">
    <location>
        <begin position="1377"/>
        <end position="1399"/>
    </location>
</feature>
<evidence type="ECO:0000256" key="7">
    <source>
        <dbReference type="SAM" id="MobiDB-lite"/>
    </source>
</evidence>
<evidence type="ECO:0000256" key="4">
    <source>
        <dbReference type="ARBA" id="ARBA00022989"/>
    </source>
</evidence>
<feature type="compositionally biased region" description="Low complexity" evidence="7">
    <location>
        <begin position="1563"/>
        <end position="1572"/>
    </location>
</feature>
<dbReference type="InterPro" id="IPR006581">
    <property type="entry name" value="VPS10"/>
</dbReference>
<dbReference type="InterPro" id="IPR015943">
    <property type="entry name" value="WD40/YVTN_repeat-like_dom_sf"/>
</dbReference>
<proteinExistence type="predicted"/>
<dbReference type="Pfam" id="PF15902">
    <property type="entry name" value="Sortilin-Vps10"/>
    <property type="match status" value="2"/>
</dbReference>
<dbReference type="GO" id="GO:0006896">
    <property type="term" value="P:Golgi to vacuole transport"/>
    <property type="evidence" value="ECO:0007669"/>
    <property type="project" value="TreeGrafter"/>
</dbReference>
<keyword evidence="11" id="KW-1185">Reference proteome</keyword>
<keyword evidence="4 8" id="KW-1133">Transmembrane helix</keyword>
<dbReference type="InterPro" id="IPR031778">
    <property type="entry name" value="Sortilin_N"/>
</dbReference>
<feature type="domain" description="VPS10" evidence="9">
    <location>
        <begin position="51"/>
        <end position="692"/>
    </location>
</feature>
<dbReference type="SUPFAM" id="SSF110296">
    <property type="entry name" value="Oligoxyloglucan reducing end-specific cellobiohydrolase"/>
    <property type="match status" value="3"/>
</dbReference>
<feature type="compositionally biased region" description="Acidic residues" evidence="7">
    <location>
        <begin position="1553"/>
        <end position="1562"/>
    </location>
</feature>
<gene>
    <name evidence="10" type="ORF">PACTADRAFT_50987</name>
</gene>
<dbReference type="CDD" id="cd15482">
    <property type="entry name" value="Sialidase_non-viral"/>
    <property type="match status" value="2"/>
</dbReference>
<evidence type="ECO:0000256" key="6">
    <source>
        <dbReference type="ARBA" id="ARBA00023180"/>
    </source>
</evidence>
<dbReference type="GO" id="GO:0005829">
    <property type="term" value="C:cytosol"/>
    <property type="evidence" value="ECO:0007669"/>
    <property type="project" value="GOC"/>
</dbReference>
<dbReference type="InterPro" id="IPR031777">
    <property type="entry name" value="Sortilin_C"/>
</dbReference>
<evidence type="ECO:0000256" key="3">
    <source>
        <dbReference type="ARBA" id="ARBA00022737"/>
    </source>
</evidence>
<dbReference type="GO" id="GO:0005794">
    <property type="term" value="C:Golgi apparatus"/>
    <property type="evidence" value="ECO:0007669"/>
    <property type="project" value="TreeGrafter"/>
</dbReference>
<dbReference type="GO" id="GO:0006623">
    <property type="term" value="P:protein targeting to vacuole"/>
    <property type="evidence" value="ECO:0007669"/>
    <property type="project" value="TreeGrafter"/>
</dbReference>
<feature type="transmembrane region" description="Helical" evidence="8">
    <location>
        <begin position="7"/>
        <end position="25"/>
    </location>
</feature>
<dbReference type="Gene3D" id="3.30.60.270">
    <property type="match status" value="2"/>
</dbReference>
<name>A0A1E4TQV8_PACTA</name>
<keyword evidence="5 8" id="KW-0472">Membrane</keyword>
<reference evidence="11" key="1">
    <citation type="submission" date="2016-05" db="EMBL/GenBank/DDBJ databases">
        <title>Comparative genomics of biotechnologically important yeasts.</title>
        <authorList>
            <consortium name="DOE Joint Genome Institute"/>
            <person name="Riley R."/>
            <person name="Haridas S."/>
            <person name="Wolfe K.H."/>
            <person name="Lopes M.R."/>
            <person name="Hittinger C.T."/>
            <person name="Goker M."/>
            <person name="Salamov A."/>
            <person name="Wisecaver J."/>
            <person name="Long T.M."/>
            <person name="Aerts A.L."/>
            <person name="Barry K."/>
            <person name="Choi C."/>
            <person name="Clum A."/>
            <person name="Coughlan A.Y."/>
            <person name="Deshpande S."/>
            <person name="Douglass A.P."/>
            <person name="Hanson S.J."/>
            <person name="Klenk H.-P."/>
            <person name="Labutti K."/>
            <person name="Lapidus A."/>
            <person name="Lindquist E."/>
            <person name="Lipzen A."/>
            <person name="Meier-Kolthoff J.P."/>
            <person name="Ohm R.A."/>
            <person name="Otillar R.P."/>
            <person name="Pangilinan J."/>
            <person name="Peng Y."/>
            <person name="Rokas A."/>
            <person name="Rosa C.A."/>
            <person name="Scheuner C."/>
            <person name="Sibirny A.A."/>
            <person name="Slot J.C."/>
            <person name="Stielow J.B."/>
            <person name="Sun H."/>
            <person name="Kurtzman C.P."/>
            <person name="Blackwell M."/>
            <person name="Grigoriev I.V."/>
            <person name="Jeffries T.W."/>
        </authorList>
    </citation>
    <scope>NUCLEOTIDE SEQUENCE [LARGE SCALE GENOMIC DNA]</scope>
    <source>
        <strain evidence="11">NRRL Y-2460</strain>
    </source>
</reference>
<feature type="domain" description="VPS10" evidence="9">
    <location>
        <begin position="724"/>
        <end position="1367"/>
    </location>
</feature>
<sequence length="1572" mass="177139">MRLIDGINFVLLNFLILWAGIVFSIDEFVPQVITSAVRDTISDTLLYFDDSMNVLNLNNYVLTISQNDGKSWKQINLGNGEYIFSIISDSVDRKRAFAFTNSTNHFITRDAGITWQPLKFNTLITSPDLQTNFANPNLVLFNIFYCNESSEDYLLTGCKTSFYYTNDGFKTDVKKLEAENLIDCTFAKANEFFTAGDDSRLICTTQQKDSFDFVKDTSLIATSDWFKTIEQMNDESGTLATSSIMELKVVGSFLVAVTQTDRYNSNSHVEFYVSKDGLTFNKAEFEVDLGILIYKIVSSGSDSLLVAAWHALNSKDMYPVAVLFRSDSSGLYFSRELTDMFGSIAMDKVQNVDGAWLTDVVVGRANNGYPNLKSKISIDDGLTWDYLKVVNNSLSCSNDDECSFHLMTDTVRDGEGNFVTGPTPGIVMGIGSVGKYAAPFNELEKLHTYVSRDGGLTWKYALEEQTAYAFGDQGNIILAFPYYHFAKGKNGKSTEFTSSSLYYSLDQGETWRSYELDRKIFPLMITTTIDGTSTKFILVGLYENMSKEVVYSIDFSGAFTSKCKQSDFEDWNARVNTTTNQQTCILGHKQKFPRRKQFAKCFVDTLFEDVKVIEESCECTESDYECTVGFIKDSTGICQPNLKIIGQNYCLGKNKNKKLKLNRKQKIPNTLCKGDFKLAKDEVEVDCKEAVEEQSIITTQKSFEGSIAQYYYLKPSHNSSFIDETLLLRTTENIIYYSYNGGQTFYRFDSLESYDDDFAFIYLNPYFPDQVYLITSTSKIYISDDRGINFRVTKAPSDINEFGLKVLTFNKKDPNKFIWYGEKNCDNFFSNDCKVQTYYTEDGGATFSPLLENVRSCYYVGSVFNDKLYDFNENLIYCEQKTGGQNYLTLVSSTDNFKTNKVTVYDKIVGIAVTGEFAVVASIKLDEKSLEAHVTVDGNNFADALFPANFHVEKQQAYTVIDSSTKALFIHVTTSSQRDHEFGSILKSNSNGTSYVLSIDNVNRNTYGFADYEKVQGLEGVSLINVVNNANEVQNSQAAKQLKSMITHNDGSEWNFITPPSTDSQGKKFSCKGSSLKKCSLNLHGFTERVDSRDTYSSGSAIGMLIGVGNVGEYLTSFDDPSTGTFLTRDGGITWKEIKKGNYMWEYGDQGTILVLAKNSGTTSTISYSLDEGDTWNDYQFVDEEITVLDLATVPSDTARRFLIFGRTKNNVLTSYSIDFTHVHQRQCKLDFDNPSKDDFEYWSPRHPYLPDNCLFGHESKYLRRISSHSDCFIGSAPLNIAYKEIRNCSCTTRDFECDYNYARADDGTCKLVSGLTPPDHSAVCAKDDSLLEYWEPTGYRKIPLSTCKGGKQLDKWISHPCPGKESQFKDKYSIKGFALALTIIIPIAVFIFATWFVYDRGIRRNGGFSRFGQIRLDEDEFQPIENNRTDKIVNKIVKGFIFAIGGVIAFNGLVKSRLRELFGRSSRYASLHSFGNGDLDDDVLDDDSLFNFNDVDDDDDAREIDSFIEQDDDQLNVVASGGEQQADGNNDNIGKNNNNNAENNVTDAPEFLLDDDEEENDISNQNDDIQK</sequence>
<dbReference type="PANTHER" id="PTHR12106:SF27">
    <property type="entry name" value="SORTILIN-RELATED RECEPTOR"/>
    <property type="match status" value="1"/>
</dbReference>
<accession>A0A1E4TQV8</accession>
<dbReference type="PANTHER" id="PTHR12106">
    <property type="entry name" value="SORTILIN RELATED"/>
    <property type="match status" value="1"/>
</dbReference>
<dbReference type="Gene3D" id="2.10.70.80">
    <property type="match status" value="2"/>
</dbReference>
<evidence type="ECO:0000256" key="8">
    <source>
        <dbReference type="SAM" id="Phobius"/>
    </source>
</evidence>
<dbReference type="OrthoDB" id="443634at2759"/>
<dbReference type="InterPro" id="IPR050310">
    <property type="entry name" value="VPS10-sortilin"/>
</dbReference>
<evidence type="ECO:0000256" key="1">
    <source>
        <dbReference type="ARBA" id="ARBA00004370"/>
    </source>
</evidence>
<feature type="compositionally biased region" description="Low complexity" evidence="7">
    <location>
        <begin position="1530"/>
        <end position="1545"/>
    </location>
</feature>
<dbReference type="Proteomes" id="UP000094236">
    <property type="component" value="Unassembled WGS sequence"/>
</dbReference>
<dbReference type="Gene3D" id="2.130.10.10">
    <property type="entry name" value="YVTN repeat-like/Quinoprotein amine dehydrogenase"/>
    <property type="match status" value="2"/>
</dbReference>
<feature type="region of interest" description="Disordered" evidence="7">
    <location>
        <begin position="1523"/>
        <end position="1572"/>
    </location>
</feature>
<organism evidence="10 11">
    <name type="scientific">Pachysolen tannophilus NRRL Y-2460</name>
    <dbReference type="NCBI Taxonomy" id="669874"/>
    <lineage>
        <taxon>Eukaryota</taxon>
        <taxon>Fungi</taxon>
        <taxon>Dikarya</taxon>
        <taxon>Ascomycota</taxon>
        <taxon>Saccharomycotina</taxon>
        <taxon>Pichiomycetes</taxon>
        <taxon>Pachysolenaceae</taxon>
        <taxon>Pachysolen</taxon>
    </lineage>
</organism>
<feature type="transmembrane region" description="Helical" evidence="8">
    <location>
        <begin position="1437"/>
        <end position="1455"/>
    </location>
</feature>
<dbReference type="STRING" id="669874.A0A1E4TQV8"/>
<evidence type="ECO:0000313" key="10">
    <source>
        <dbReference type="EMBL" id="ODV94102.1"/>
    </source>
</evidence>
<dbReference type="Pfam" id="PF15901">
    <property type="entry name" value="Sortilin_C"/>
    <property type="match status" value="2"/>
</dbReference>
<dbReference type="GO" id="GO:0006895">
    <property type="term" value="P:Golgi to endosome transport"/>
    <property type="evidence" value="ECO:0007669"/>
    <property type="project" value="TreeGrafter"/>
</dbReference>
<dbReference type="EMBL" id="KV454016">
    <property type="protein sequence ID" value="ODV94102.1"/>
    <property type="molecule type" value="Genomic_DNA"/>
</dbReference>
<protein>
    <recommendedName>
        <fullName evidence="9">VPS10 domain-containing protein</fullName>
    </recommendedName>
</protein>
<keyword evidence="3" id="KW-0677">Repeat</keyword>
<dbReference type="SMART" id="SM00602">
    <property type="entry name" value="VPS10"/>
    <property type="match status" value="2"/>
</dbReference>
<comment type="subcellular location">
    <subcellularLocation>
        <location evidence="1">Membrane</location>
    </subcellularLocation>
</comment>
<dbReference type="GO" id="GO:0016020">
    <property type="term" value="C:membrane"/>
    <property type="evidence" value="ECO:0007669"/>
    <property type="project" value="UniProtKB-SubCell"/>
</dbReference>
<evidence type="ECO:0000313" key="11">
    <source>
        <dbReference type="Proteomes" id="UP000094236"/>
    </source>
</evidence>
<evidence type="ECO:0000256" key="5">
    <source>
        <dbReference type="ARBA" id="ARBA00023136"/>
    </source>
</evidence>
<keyword evidence="6" id="KW-0325">Glycoprotein</keyword>
<evidence type="ECO:0000256" key="2">
    <source>
        <dbReference type="ARBA" id="ARBA00022692"/>
    </source>
</evidence>
<evidence type="ECO:0000259" key="9">
    <source>
        <dbReference type="SMART" id="SM00602"/>
    </source>
</evidence>